<evidence type="ECO:0000313" key="3">
    <source>
        <dbReference type="Proteomes" id="UP000799770"/>
    </source>
</evidence>
<reference evidence="2" key="1">
    <citation type="journal article" date="2020" name="Stud. Mycol.">
        <title>101 Dothideomycetes genomes: a test case for predicting lifestyles and emergence of pathogens.</title>
        <authorList>
            <person name="Haridas S."/>
            <person name="Albert R."/>
            <person name="Binder M."/>
            <person name="Bloem J."/>
            <person name="Labutti K."/>
            <person name="Salamov A."/>
            <person name="Andreopoulos B."/>
            <person name="Baker S."/>
            <person name="Barry K."/>
            <person name="Bills G."/>
            <person name="Bluhm B."/>
            <person name="Cannon C."/>
            <person name="Castanera R."/>
            <person name="Culley D."/>
            <person name="Daum C."/>
            <person name="Ezra D."/>
            <person name="Gonzalez J."/>
            <person name="Henrissat B."/>
            <person name="Kuo A."/>
            <person name="Liang C."/>
            <person name="Lipzen A."/>
            <person name="Lutzoni F."/>
            <person name="Magnuson J."/>
            <person name="Mondo S."/>
            <person name="Nolan M."/>
            <person name="Ohm R."/>
            <person name="Pangilinan J."/>
            <person name="Park H.-J."/>
            <person name="Ramirez L."/>
            <person name="Alfaro M."/>
            <person name="Sun H."/>
            <person name="Tritt A."/>
            <person name="Yoshinaga Y."/>
            <person name="Zwiers L.-H."/>
            <person name="Turgeon B."/>
            <person name="Goodwin S."/>
            <person name="Spatafora J."/>
            <person name="Crous P."/>
            <person name="Grigoriev I."/>
        </authorList>
    </citation>
    <scope>NUCLEOTIDE SEQUENCE</scope>
    <source>
        <strain evidence="2">CBS 627.86</strain>
    </source>
</reference>
<feature type="region of interest" description="Disordered" evidence="1">
    <location>
        <begin position="29"/>
        <end position="94"/>
    </location>
</feature>
<dbReference type="Proteomes" id="UP000799770">
    <property type="component" value="Unassembled WGS sequence"/>
</dbReference>
<organism evidence="2 3">
    <name type="scientific">Lophiotrema nucula</name>
    <dbReference type="NCBI Taxonomy" id="690887"/>
    <lineage>
        <taxon>Eukaryota</taxon>
        <taxon>Fungi</taxon>
        <taxon>Dikarya</taxon>
        <taxon>Ascomycota</taxon>
        <taxon>Pezizomycotina</taxon>
        <taxon>Dothideomycetes</taxon>
        <taxon>Pleosporomycetidae</taxon>
        <taxon>Pleosporales</taxon>
        <taxon>Lophiotremataceae</taxon>
        <taxon>Lophiotrema</taxon>
    </lineage>
</organism>
<gene>
    <name evidence="2" type="ORF">BDV96DRAFT_591682</name>
</gene>
<keyword evidence="3" id="KW-1185">Reference proteome</keyword>
<evidence type="ECO:0000313" key="2">
    <source>
        <dbReference type="EMBL" id="KAF2106004.1"/>
    </source>
</evidence>
<dbReference type="PANTHER" id="PTHR38887:SF1">
    <property type="entry name" value="RAS MODIFICATION PROTEIN ERF4"/>
    <property type="match status" value="1"/>
</dbReference>
<dbReference type="AlphaFoldDB" id="A0A6A5YH12"/>
<dbReference type="InterPro" id="IPR053221">
    <property type="entry name" value="Burnettramic_acid_biosynth"/>
</dbReference>
<protein>
    <submittedName>
        <fullName evidence="2">Uncharacterized protein</fullName>
    </submittedName>
</protein>
<dbReference type="PANTHER" id="PTHR38887">
    <property type="entry name" value="CHROMOSOME 21, WHOLE GENOME SHOTGUN SEQUENCE"/>
    <property type="match status" value="1"/>
</dbReference>
<name>A0A6A5YH12_9PLEO</name>
<dbReference type="OrthoDB" id="3433125at2759"/>
<sequence>MAFVIRGATKGISRTLGLVGEKYYDRKERKAALAAPEQGKEGSDVPVSEADPSRQASASEDELASDERVWALDEAAGEPPSYEESEFGRPVRRPTADRTISELVHDTVATILHEESMQEHERVWLPYPIIIPQRRPGTKGRGFARAYPPALEAFNINQEAFLHFLESFDAASEASPWLRTLYISAGVVGLVPNHITMAVSISVQVAAGTAIELQSRYRANAFLDQMNKEVFMPLGLYVMVLLCKDGPGTAENPEFGFETVNLENAKQIAKWGLPKENEEDEIEGVSKTSKVLRPIRLVSGHTPQHKMQNLEIAPLVYPGLEDMVERPAINRDESFKERLMRNKAFVADYFDRRARAEYMGNNPDNVLTKASSTMPEFHTRFGDPNHPANNGHLVSLVTGGKLVAQPRGRRHRLREVGEDGKLKPKVKTEHKIRGPISLIAHPIHKVLQKNVLYLTVVNMPSEAEMAEAREALNMDSSSFKDLFKSSSNEQEKR</sequence>
<evidence type="ECO:0000256" key="1">
    <source>
        <dbReference type="SAM" id="MobiDB-lite"/>
    </source>
</evidence>
<dbReference type="EMBL" id="ML977368">
    <property type="protein sequence ID" value="KAF2106004.1"/>
    <property type="molecule type" value="Genomic_DNA"/>
</dbReference>
<proteinExistence type="predicted"/>
<accession>A0A6A5YH12</accession>